<evidence type="ECO:0000259" key="1">
    <source>
        <dbReference type="Pfam" id="PF01850"/>
    </source>
</evidence>
<evidence type="ECO:0000313" key="2">
    <source>
        <dbReference type="EMBL" id="SDA95921.1"/>
    </source>
</evidence>
<organism evidence="2 3">
    <name type="scientific">Algoriphagus alkaliphilus</name>
    <dbReference type="NCBI Taxonomy" id="279824"/>
    <lineage>
        <taxon>Bacteria</taxon>
        <taxon>Pseudomonadati</taxon>
        <taxon>Bacteroidota</taxon>
        <taxon>Cytophagia</taxon>
        <taxon>Cytophagales</taxon>
        <taxon>Cyclobacteriaceae</taxon>
        <taxon>Algoriphagus</taxon>
    </lineage>
</organism>
<sequence length="128" mass="14853">MVKSPILVDSSVWIEFLKSAKPSTLDKYIDEDLVSTNDIILSELIPRLQLERKADIIDSLISFEKIPLTIDWDLIRHYQILNLKNGVNKVGIPDLIILQQVIEEKLTLFSYDKHFKLMQGFLNFELIP</sequence>
<dbReference type="OrthoDB" id="9811788at2"/>
<dbReference type="RefSeq" id="WP_092734635.1">
    <property type="nucleotide sequence ID" value="NZ_FMXE01000047.1"/>
</dbReference>
<dbReference type="EMBL" id="FMXE01000047">
    <property type="protein sequence ID" value="SDA95921.1"/>
    <property type="molecule type" value="Genomic_DNA"/>
</dbReference>
<dbReference type="AlphaFoldDB" id="A0A1G5ZM79"/>
<accession>A0A1G5ZM79</accession>
<dbReference type="SUPFAM" id="SSF88723">
    <property type="entry name" value="PIN domain-like"/>
    <property type="match status" value="1"/>
</dbReference>
<dbReference type="InterPro" id="IPR002716">
    <property type="entry name" value="PIN_dom"/>
</dbReference>
<protein>
    <recommendedName>
        <fullName evidence="1">PIN domain-containing protein</fullName>
    </recommendedName>
</protein>
<dbReference type="STRING" id="279824.SAMN03080617_04153"/>
<evidence type="ECO:0000313" key="3">
    <source>
        <dbReference type="Proteomes" id="UP000198756"/>
    </source>
</evidence>
<feature type="domain" description="PIN" evidence="1">
    <location>
        <begin position="6"/>
        <end position="116"/>
    </location>
</feature>
<reference evidence="3" key="1">
    <citation type="submission" date="2016-10" db="EMBL/GenBank/DDBJ databases">
        <authorList>
            <person name="Varghese N."/>
            <person name="Submissions S."/>
        </authorList>
    </citation>
    <scope>NUCLEOTIDE SEQUENCE [LARGE SCALE GENOMIC DNA]</scope>
    <source>
        <strain evidence="3">DSM 22703</strain>
    </source>
</reference>
<dbReference type="InterPro" id="IPR029060">
    <property type="entry name" value="PIN-like_dom_sf"/>
</dbReference>
<dbReference type="Pfam" id="PF01850">
    <property type="entry name" value="PIN"/>
    <property type="match status" value="1"/>
</dbReference>
<gene>
    <name evidence="2" type="ORF">SAMN03080617_04153</name>
</gene>
<proteinExistence type="predicted"/>
<keyword evidence="3" id="KW-1185">Reference proteome</keyword>
<dbReference type="Gene3D" id="3.40.50.1010">
    <property type="entry name" value="5'-nuclease"/>
    <property type="match status" value="1"/>
</dbReference>
<dbReference type="Proteomes" id="UP000198756">
    <property type="component" value="Unassembled WGS sequence"/>
</dbReference>
<name>A0A1G5ZM79_9BACT</name>